<feature type="region of interest" description="Disordered" evidence="1">
    <location>
        <begin position="51"/>
        <end position="74"/>
    </location>
</feature>
<gene>
    <name evidence="2" type="ORF">E2562_003177</name>
</gene>
<evidence type="ECO:0000256" key="1">
    <source>
        <dbReference type="SAM" id="MobiDB-lite"/>
    </source>
</evidence>
<reference evidence="2 3" key="1">
    <citation type="submission" date="2019-11" db="EMBL/GenBank/DDBJ databases">
        <title>Whole genome sequence of Oryza granulata.</title>
        <authorList>
            <person name="Li W."/>
        </authorList>
    </citation>
    <scope>NUCLEOTIDE SEQUENCE [LARGE SCALE GENOMIC DNA]</scope>
    <source>
        <strain evidence="3">cv. Menghai</strain>
        <tissue evidence="2">Leaf</tissue>
    </source>
</reference>
<evidence type="ECO:0000313" key="3">
    <source>
        <dbReference type="Proteomes" id="UP000479710"/>
    </source>
</evidence>
<dbReference type="Proteomes" id="UP000479710">
    <property type="component" value="Unassembled WGS sequence"/>
</dbReference>
<evidence type="ECO:0000313" key="2">
    <source>
        <dbReference type="EMBL" id="KAF0928357.1"/>
    </source>
</evidence>
<accession>A0A6G1EUQ4</accession>
<comment type="caution">
    <text evidence="2">The sequence shown here is derived from an EMBL/GenBank/DDBJ whole genome shotgun (WGS) entry which is preliminary data.</text>
</comment>
<proteinExistence type="predicted"/>
<sequence>MPAYRAMLGLACHLIFPDFIMKARSVLLGGPAARVGASDGELLLAAAGKGRGGRATATGDGTAKDEGAGDGCGW</sequence>
<dbReference type="AlphaFoldDB" id="A0A6G1EUQ4"/>
<feature type="compositionally biased region" description="Low complexity" evidence="1">
    <location>
        <begin position="51"/>
        <end position="61"/>
    </location>
</feature>
<name>A0A6G1EUQ4_9ORYZ</name>
<dbReference type="EMBL" id="SPHZ02000002">
    <property type="protein sequence ID" value="KAF0928357.1"/>
    <property type="molecule type" value="Genomic_DNA"/>
</dbReference>
<keyword evidence="3" id="KW-1185">Reference proteome</keyword>
<organism evidence="2 3">
    <name type="scientific">Oryza meyeriana var. granulata</name>
    <dbReference type="NCBI Taxonomy" id="110450"/>
    <lineage>
        <taxon>Eukaryota</taxon>
        <taxon>Viridiplantae</taxon>
        <taxon>Streptophyta</taxon>
        <taxon>Embryophyta</taxon>
        <taxon>Tracheophyta</taxon>
        <taxon>Spermatophyta</taxon>
        <taxon>Magnoliopsida</taxon>
        <taxon>Liliopsida</taxon>
        <taxon>Poales</taxon>
        <taxon>Poaceae</taxon>
        <taxon>BOP clade</taxon>
        <taxon>Oryzoideae</taxon>
        <taxon>Oryzeae</taxon>
        <taxon>Oryzinae</taxon>
        <taxon>Oryza</taxon>
        <taxon>Oryza meyeriana</taxon>
    </lineage>
</organism>
<protein>
    <submittedName>
        <fullName evidence="2">Uncharacterized protein</fullName>
    </submittedName>
</protein>